<dbReference type="Gene3D" id="3.40.50.150">
    <property type="entry name" value="Vaccinia Virus protein VP39"/>
    <property type="match status" value="1"/>
</dbReference>
<accession>A0A9P8S4C3</accession>
<evidence type="ECO:0000259" key="4">
    <source>
        <dbReference type="Pfam" id="PF00891"/>
    </source>
</evidence>
<name>A0A9P8S4C3_9HYPO</name>
<dbReference type="PROSITE" id="PS51683">
    <property type="entry name" value="SAM_OMT_II"/>
    <property type="match status" value="1"/>
</dbReference>
<evidence type="ECO:0000256" key="3">
    <source>
        <dbReference type="ARBA" id="ARBA00022691"/>
    </source>
</evidence>
<organism evidence="5 6">
    <name type="scientific">Metarhizium humberi</name>
    <dbReference type="NCBI Taxonomy" id="2596975"/>
    <lineage>
        <taxon>Eukaryota</taxon>
        <taxon>Fungi</taxon>
        <taxon>Dikarya</taxon>
        <taxon>Ascomycota</taxon>
        <taxon>Pezizomycotina</taxon>
        <taxon>Sordariomycetes</taxon>
        <taxon>Hypocreomycetidae</taxon>
        <taxon>Hypocreales</taxon>
        <taxon>Clavicipitaceae</taxon>
        <taxon>Metarhizium</taxon>
    </lineage>
</organism>
<gene>
    <name evidence="5" type="ORF">MHUMG1_09305</name>
</gene>
<dbReference type="Pfam" id="PF00891">
    <property type="entry name" value="Methyltransf_2"/>
    <property type="match status" value="1"/>
</dbReference>
<reference evidence="5 6" key="1">
    <citation type="submission" date="2020-07" db="EMBL/GenBank/DDBJ databases">
        <title>Metarhizium humberi genome.</title>
        <authorList>
            <person name="Lysoe E."/>
        </authorList>
    </citation>
    <scope>NUCLEOTIDE SEQUENCE [LARGE SCALE GENOMIC DNA]</scope>
    <source>
        <strain evidence="5 6">ESALQ1638</strain>
    </source>
</reference>
<dbReference type="InterPro" id="IPR001077">
    <property type="entry name" value="COMT_C"/>
</dbReference>
<keyword evidence="3" id="KW-0949">S-adenosyl-L-methionine</keyword>
<comment type="caution">
    <text evidence="5">The sequence shown here is derived from an EMBL/GenBank/DDBJ whole genome shotgun (WGS) entry which is preliminary data.</text>
</comment>
<proteinExistence type="predicted"/>
<dbReference type="EMBL" id="JACEFI010000024">
    <property type="protein sequence ID" value="KAH0593058.1"/>
    <property type="molecule type" value="Genomic_DNA"/>
</dbReference>
<dbReference type="PANTHER" id="PTHR43712:SF19">
    <property type="entry name" value="DUAL O-METHYLTRANSFERASE_FAD-DEPENDENT MONOOXYGENASE ELCB"/>
    <property type="match status" value="1"/>
</dbReference>
<dbReference type="Proteomes" id="UP000764110">
    <property type="component" value="Unassembled WGS sequence"/>
</dbReference>
<dbReference type="PANTHER" id="PTHR43712">
    <property type="entry name" value="PUTATIVE (AFU_ORTHOLOGUE AFUA_4G14580)-RELATED"/>
    <property type="match status" value="1"/>
</dbReference>
<feature type="domain" description="O-methyltransferase C-terminal" evidence="4">
    <location>
        <begin position="218"/>
        <end position="424"/>
    </location>
</feature>
<evidence type="ECO:0000256" key="1">
    <source>
        <dbReference type="ARBA" id="ARBA00022603"/>
    </source>
</evidence>
<dbReference type="AlphaFoldDB" id="A0A9P8S4C3"/>
<evidence type="ECO:0000256" key="2">
    <source>
        <dbReference type="ARBA" id="ARBA00022679"/>
    </source>
</evidence>
<keyword evidence="6" id="KW-1185">Reference proteome</keyword>
<evidence type="ECO:0000313" key="5">
    <source>
        <dbReference type="EMBL" id="KAH0593058.1"/>
    </source>
</evidence>
<sequence>MSPPNANGLTNDDSNGLYNTSLPLEELSWTITKNASVVSQYLKAQQLLQPSKDAAGPSTIVPTDAPQHIQLARQSLMAAALEISQLAAGPSEFLPNLATGFQYISSLSWLCQYNIFHLVPLDSDIGYRSLSAAAHVSLQRLKSVIRMGMTAGLFRECLDGQSVKHSATSALLARDADVYAYAMYMSNGSARMAQEMAPAASRWGPDSTQPHETAFNIALATDLPFFEYLSRNPAEMQSFSAYMRNVRSSDGVALRHLVNGFAWDRIRDRGRVVDVGGSTGSAATALAEAFPHLRLVVQDLPANAERGRNMLQQSGGSIAQRITFQAHDFTKPQPVHGADVYLLRMILHDWPDQAAIGIVRKIIDAMDKNQPDARLLIMDTVLPKPGSVPVSVERILRARDLTMLQAFNSKERDLDDWKHLLHRADGNLALVNVVQPFGSAMSVLEVALGSSVHGEPKEGVNYFVAQELR</sequence>
<dbReference type="InterPro" id="IPR029063">
    <property type="entry name" value="SAM-dependent_MTases_sf"/>
</dbReference>
<dbReference type="GO" id="GO:0008171">
    <property type="term" value="F:O-methyltransferase activity"/>
    <property type="evidence" value="ECO:0007669"/>
    <property type="project" value="InterPro"/>
</dbReference>
<dbReference type="GO" id="GO:0032259">
    <property type="term" value="P:methylation"/>
    <property type="evidence" value="ECO:0007669"/>
    <property type="project" value="UniProtKB-KW"/>
</dbReference>
<dbReference type="InterPro" id="IPR016461">
    <property type="entry name" value="COMT-like"/>
</dbReference>
<keyword evidence="1" id="KW-0489">Methyltransferase</keyword>
<evidence type="ECO:0000313" key="6">
    <source>
        <dbReference type="Proteomes" id="UP000764110"/>
    </source>
</evidence>
<protein>
    <recommendedName>
        <fullName evidence="4">O-methyltransferase C-terminal domain-containing protein</fullName>
    </recommendedName>
</protein>
<dbReference type="SUPFAM" id="SSF53335">
    <property type="entry name" value="S-adenosyl-L-methionine-dependent methyltransferases"/>
    <property type="match status" value="1"/>
</dbReference>
<keyword evidence="2" id="KW-0808">Transferase</keyword>